<dbReference type="InterPro" id="IPR002105">
    <property type="entry name" value="Dockerin_1_rpt"/>
</dbReference>
<feature type="chain" id="PRO_5046337669" description="Dockerin domain-containing protein" evidence="1">
    <location>
        <begin position="18"/>
        <end position="179"/>
    </location>
</feature>
<proteinExistence type="predicted"/>
<dbReference type="Gene3D" id="1.10.1330.10">
    <property type="entry name" value="Dockerin domain"/>
    <property type="match status" value="1"/>
</dbReference>
<evidence type="ECO:0000313" key="3">
    <source>
        <dbReference type="Proteomes" id="UP001458946"/>
    </source>
</evidence>
<dbReference type="EMBL" id="BAABRN010000002">
    <property type="protein sequence ID" value="GAA5500633.1"/>
    <property type="molecule type" value="Genomic_DNA"/>
</dbReference>
<evidence type="ECO:0000256" key="1">
    <source>
        <dbReference type="SAM" id="SignalP"/>
    </source>
</evidence>
<comment type="caution">
    <text evidence="2">The sequence shown here is derived from an EMBL/GenBank/DDBJ whole genome shotgun (WGS) entry which is preliminary data.</text>
</comment>
<dbReference type="InterPro" id="IPR036439">
    <property type="entry name" value="Dockerin_dom_sf"/>
</dbReference>
<keyword evidence="3" id="KW-1185">Reference proteome</keyword>
<dbReference type="SUPFAM" id="SSF63446">
    <property type="entry name" value="Type I dockerin domain"/>
    <property type="match status" value="1"/>
</dbReference>
<dbReference type="RefSeq" id="WP_353540610.1">
    <property type="nucleotide sequence ID" value="NZ_BAABRN010000002.1"/>
</dbReference>
<feature type="signal peptide" evidence="1">
    <location>
        <begin position="1"/>
        <end position="17"/>
    </location>
</feature>
<gene>
    <name evidence="2" type="ORF">Dxin01_00355</name>
</gene>
<evidence type="ECO:0000313" key="2">
    <source>
        <dbReference type="EMBL" id="GAA5500633.1"/>
    </source>
</evidence>
<keyword evidence="1" id="KW-0732">Signal</keyword>
<dbReference type="PROSITE" id="PS00018">
    <property type="entry name" value="EF_HAND_1"/>
    <property type="match status" value="1"/>
</dbReference>
<sequence>MRRALALLAFLGGAATAVNVNLRPQGDVLTRAVQAALGSISTKDFPITLDTKTGPTLTLGGVGVSSAPFNPDVIARVVQVGSERRIEFNPQGPVPLQEAVKLELTKELKLGAWTPEAAAVGFGGADLNRDGKIDLSDLALLMANYGQFAKPSTPLVGDLNGDGKVNDIDVRLFSAQYKP</sequence>
<dbReference type="InterPro" id="IPR018247">
    <property type="entry name" value="EF_Hand_1_Ca_BS"/>
</dbReference>
<protein>
    <recommendedName>
        <fullName evidence="4">Dockerin domain-containing protein</fullName>
    </recommendedName>
</protein>
<accession>A0ABP9VBG9</accession>
<evidence type="ECO:0008006" key="4">
    <source>
        <dbReference type="Google" id="ProtNLM"/>
    </source>
</evidence>
<dbReference type="Pfam" id="PF00404">
    <property type="entry name" value="Dockerin_1"/>
    <property type="match status" value="1"/>
</dbReference>
<name>A0ABP9VBG9_9DEIO</name>
<dbReference type="Proteomes" id="UP001458946">
    <property type="component" value="Unassembled WGS sequence"/>
</dbReference>
<organism evidence="2 3">
    <name type="scientific">Deinococcus xinjiangensis</name>
    <dbReference type="NCBI Taxonomy" id="457454"/>
    <lineage>
        <taxon>Bacteria</taxon>
        <taxon>Thermotogati</taxon>
        <taxon>Deinococcota</taxon>
        <taxon>Deinococci</taxon>
        <taxon>Deinococcales</taxon>
        <taxon>Deinococcaceae</taxon>
        <taxon>Deinococcus</taxon>
    </lineage>
</organism>
<reference evidence="2 3" key="1">
    <citation type="submission" date="2024-02" db="EMBL/GenBank/DDBJ databases">
        <title>Deinococcus xinjiangensis NBRC 107630.</title>
        <authorList>
            <person name="Ichikawa N."/>
            <person name="Katano-Makiyama Y."/>
            <person name="Hidaka K."/>
        </authorList>
    </citation>
    <scope>NUCLEOTIDE SEQUENCE [LARGE SCALE GENOMIC DNA]</scope>
    <source>
        <strain evidence="2 3">NBRC 107630</strain>
    </source>
</reference>
<dbReference type="CDD" id="cd14254">
    <property type="entry name" value="Dockerin_II"/>
    <property type="match status" value="1"/>
</dbReference>